<evidence type="ECO:0000313" key="1">
    <source>
        <dbReference type="EMBL" id="WGK93754.1"/>
    </source>
</evidence>
<evidence type="ECO:0008006" key="3">
    <source>
        <dbReference type="Google" id="ProtNLM"/>
    </source>
</evidence>
<dbReference type="RefSeq" id="WP_264533518.1">
    <property type="nucleotide sequence ID" value="NZ_CP092332.1"/>
</dbReference>
<name>A0ABY8N304_9FLAO</name>
<gene>
    <name evidence="1" type="ORF">MG292_06535</name>
</gene>
<proteinExistence type="predicted"/>
<keyword evidence="2" id="KW-1185">Reference proteome</keyword>
<protein>
    <recommendedName>
        <fullName evidence="3">Phage protein</fullName>
    </recommendedName>
</protein>
<dbReference type="EMBL" id="CP092332">
    <property type="protein sequence ID" value="WGK93754.1"/>
    <property type="molecule type" value="Genomic_DNA"/>
</dbReference>
<reference evidence="1 2" key="2">
    <citation type="submission" date="2023-06" db="EMBL/GenBank/DDBJ databases">
        <title>Complete Genome Sequence of Flavobacterium keumense K3R-10.</title>
        <authorList>
            <person name="Jeong H."/>
            <person name="Jhang S.Y."/>
            <person name="Kim J.N."/>
        </authorList>
    </citation>
    <scope>NUCLEOTIDE SEQUENCE [LARGE SCALE GENOMIC DNA]</scope>
    <source>
        <strain evidence="1 2">K3R-10</strain>
    </source>
</reference>
<sequence>MKAIVKIEKEVELKTLVVKAGVRYYEDGTVNGIEDIDGDLIPCKHGELWCPIIDIDSGVISNWKQGVKAEVHYKVCDAGSYYLQDAEGNTMLSIEQDYVPKMMCPKENGYGDYIIMDIDENGQIANWKITLDGFIDED</sequence>
<evidence type="ECO:0000313" key="2">
    <source>
        <dbReference type="Proteomes" id="UP001232117"/>
    </source>
</evidence>
<organism evidence="1 2">
    <name type="scientific">Flavobacterium keumense</name>
    <dbReference type="NCBI Taxonomy" id="1306518"/>
    <lineage>
        <taxon>Bacteria</taxon>
        <taxon>Pseudomonadati</taxon>
        <taxon>Bacteroidota</taxon>
        <taxon>Flavobacteriia</taxon>
        <taxon>Flavobacteriales</taxon>
        <taxon>Flavobacteriaceae</taxon>
        <taxon>Flavobacterium</taxon>
    </lineage>
</organism>
<accession>A0ABY8N304</accession>
<dbReference type="Proteomes" id="UP001232117">
    <property type="component" value="Chromosome"/>
</dbReference>
<reference evidence="1 2" key="1">
    <citation type="submission" date="2022-02" db="EMBL/GenBank/DDBJ databases">
        <authorList>
            <person name="Cha I.-T."/>
            <person name="Lee K.-E."/>
            <person name="Park S.-J."/>
        </authorList>
    </citation>
    <scope>NUCLEOTIDE SEQUENCE [LARGE SCALE GENOMIC DNA]</scope>
    <source>
        <strain evidence="1 2">K3R-10</strain>
    </source>
</reference>